<dbReference type="CDD" id="cd04738">
    <property type="entry name" value="DHOD_2_like"/>
    <property type="match status" value="1"/>
</dbReference>
<dbReference type="PROSITE" id="PS00912">
    <property type="entry name" value="DHODEHASE_2"/>
    <property type="match status" value="1"/>
</dbReference>
<dbReference type="SUPFAM" id="SSF51395">
    <property type="entry name" value="FMN-linked oxidoreductases"/>
    <property type="match status" value="1"/>
</dbReference>
<dbReference type="InterPro" id="IPR050074">
    <property type="entry name" value="DHO_dehydrogenase"/>
</dbReference>
<evidence type="ECO:0000256" key="6">
    <source>
        <dbReference type="ARBA" id="ARBA00022630"/>
    </source>
</evidence>
<comment type="similarity">
    <text evidence="3 16">Belongs to the dihydroorotate dehydrogenase family. Type 2 subfamily.</text>
</comment>
<evidence type="ECO:0000256" key="2">
    <source>
        <dbReference type="ARBA" id="ARBA00005161"/>
    </source>
</evidence>
<dbReference type="InterPro" id="IPR005720">
    <property type="entry name" value="Dihydroorotate_DH_cat"/>
</dbReference>
<evidence type="ECO:0000256" key="5">
    <source>
        <dbReference type="ARBA" id="ARBA00017599"/>
    </source>
</evidence>
<keyword evidence="7 16" id="KW-0288">FMN</keyword>
<dbReference type="InterPro" id="IPR013785">
    <property type="entry name" value="Aldolase_TIM"/>
</dbReference>
<evidence type="ECO:0000256" key="15">
    <source>
        <dbReference type="ARBA" id="ARBA00048639"/>
    </source>
</evidence>
<dbReference type="EC" id="1.3.5.2" evidence="4 16"/>
<dbReference type="Proteomes" id="UP001075354">
    <property type="component" value="Chromosome 1"/>
</dbReference>
<evidence type="ECO:0000313" key="19">
    <source>
        <dbReference type="Proteomes" id="UP001075354"/>
    </source>
</evidence>
<evidence type="ECO:0000256" key="13">
    <source>
        <dbReference type="ARBA" id="ARBA00023128"/>
    </source>
</evidence>
<evidence type="ECO:0000256" key="12">
    <source>
        <dbReference type="ARBA" id="ARBA00023002"/>
    </source>
</evidence>
<evidence type="ECO:0000256" key="9">
    <source>
        <dbReference type="ARBA" id="ARBA00022792"/>
    </source>
</evidence>
<feature type="domain" description="Dihydroorotate dehydrogenase catalytic" evidence="17">
    <location>
        <begin position="75"/>
        <end position="371"/>
    </location>
</feature>
<keyword evidence="8" id="KW-0812">Transmembrane</keyword>
<evidence type="ECO:0000256" key="11">
    <source>
        <dbReference type="ARBA" id="ARBA00022989"/>
    </source>
</evidence>
<dbReference type="InterPro" id="IPR005719">
    <property type="entry name" value="Dihydroorotate_DH_2"/>
</dbReference>
<evidence type="ECO:0000259" key="17">
    <source>
        <dbReference type="Pfam" id="PF01180"/>
    </source>
</evidence>
<sequence length="389" mass="42069">MGKGLKQLVTMAAVCSGGSAVFAAYNIYSGNEKFYDEVLIPVSHRLSPETAHNVAVQAAKYKLIPPSSYKDPVSLNTKLWNLQFRNPIGMAAGFDKQGEAIPGLHSIGFGFVEIGSITPLPQPGNPKPRVFRLSEDSAIINRYGFNSDGHDVVFERLSSLERSGTDFVIGVNLGKNKTSSDPVRDYVDGIIKFGEVADYLVINVSSPNTPGLRDWQHSSQLRELLKALLAARDSLPVSTKPPILLKLAPDLTQQERKDIANVISHKECKVDGLIISNTTIARDESLKSPSSQEQGGLSGKPLAASSTTLIKDMYILTKGKVPIIGVGGIFTGRDAFEKICAGASLIQFYTAFIYHGPPRVTKIKQELDDLLRANGFKSVSEAVGKGVKL</sequence>
<dbReference type="InterPro" id="IPR001295">
    <property type="entry name" value="Dihydroorotate_DH_CS"/>
</dbReference>
<evidence type="ECO:0000256" key="4">
    <source>
        <dbReference type="ARBA" id="ARBA00012791"/>
    </source>
</evidence>
<dbReference type="GO" id="GO:0006207">
    <property type="term" value="P:'de novo' pyrimidine nucleobase biosynthetic process"/>
    <property type="evidence" value="ECO:0007669"/>
    <property type="project" value="InterPro"/>
</dbReference>
<dbReference type="PROSITE" id="PS00911">
    <property type="entry name" value="DHODEHASE_1"/>
    <property type="match status" value="1"/>
</dbReference>
<reference evidence="18" key="1">
    <citation type="submission" date="2022-12" db="EMBL/GenBank/DDBJ databases">
        <title>Chromosome-level genome assembly of the bean flower thrips Megalurothrips usitatus.</title>
        <authorList>
            <person name="Ma L."/>
            <person name="Liu Q."/>
            <person name="Li H."/>
            <person name="Cai W."/>
        </authorList>
    </citation>
    <scope>NUCLEOTIDE SEQUENCE</scope>
    <source>
        <strain evidence="18">Cailab_2022a</strain>
    </source>
</reference>
<evidence type="ECO:0000256" key="16">
    <source>
        <dbReference type="RuleBase" id="RU361255"/>
    </source>
</evidence>
<comment type="catalytic activity">
    <reaction evidence="15 16">
        <text>(S)-dihydroorotate + a quinone = orotate + a quinol</text>
        <dbReference type="Rhea" id="RHEA:30187"/>
        <dbReference type="ChEBI" id="CHEBI:24646"/>
        <dbReference type="ChEBI" id="CHEBI:30839"/>
        <dbReference type="ChEBI" id="CHEBI:30864"/>
        <dbReference type="ChEBI" id="CHEBI:132124"/>
        <dbReference type="EC" id="1.3.5.2"/>
    </reaction>
</comment>
<name>A0AAV7XXN2_9NEOP</name>
<dbReference type="GO" id="GO:0009220">
    <property type="term" value="P:pyrimidine ribonucleotide biosynthetic process"/>
    <property type="evidence" value="ECO:0007669"/>
    <property type="project" value="TreeGrafter"/>
</dbReference>
<evidence type="ECO:0000256" key="7">
    <source>
        <dbReference type="ARBA" id="ARBA00022643"/>
    </source>
</evidence>
<dbReference type="GO" id="GO:0106430">
    <property type="term" value="F:dihydroorotate dehydrogenase (quinone) activity"/>
    <property type="evidence" value="ECO:0007669"/>
    <property type="project" value="UniProtKB-EC"/>
</dbReference>
<dbReference type="Gene3D" id="3.20.20.70">
    <property type="entry name" value="Aldolase class I"/>
    <property type="match status" value="1"/>
</dbReference>
<comment type="caution">
    <text evidence="18">The sequence shown here is derived from an EMBL/GenBank/DDBJ whole genome shotgun (WGS) entry which is preliminary data.</text>
</comment>
<evidence type="ECO:0000313" key="18">
    <source>
        <dbReference type="EMBL" id="KAJ1531505.1"/>
    </source>
</evidence>
<dbReference type="PANTHER" id="PTHR48109:SF4">
    <property type="entry name" value="DIHYDROOROTATE DEHYDROGENASE (QUINONE), MITOCHONDRIAL"/>
    <property type="match status" value="1"/>
</dbReference>
<dbReference type="AlphaFoldDB" id="A0AAV7XXN2"/>
<keyword evidence="10" id="KW-0809">Transit peptide</keyword>
<protein>
    <recommendedName>
        <fullName evidence="5 16">Dihydroorotate dehydrogenase (quinone), mitochondrial</fullName>
        <shortName evidence="16">DHOdehase</shortName>
        <ecNumber evidence="4 16">1.3.5.2</ecNumber>
    </recommendedName>
</protein>
<comment type="subcellular location">
    <subcellularLocation>
        <location evidence="1 16">Mitochondrion inner membrane</location>
        <topology evidence="1 16">Single-pass membrane protein</topology>
    </subcellularLocation>
</comment>
<gene>
    <name evidence="18" type="ORF">ONE63_000180</name>
</gene>
<keyword evidence="12 16" id="KW-0560">Oxidoreductase</keyword>
<accession>A0AAV7XXN2</accession>
<evidence type="ECO:0000256" key="3">
    <source>
        <dbReference type="ARBA" id="ARBA00005359"/>
    </source>
</evidence>
<keyword evidence="6 16" id="KW-0285">Flavoprotein</keyword>
<evidence type="ECO:0000256" key="1">
    <source>
        <dbReference type="ARBA" id="ARBA00004434"/>
    </source>
</evidence>
<evidence type="ECO:0000256" key="8">
    <source>
        <dbReference type="ARBA" id="ARBA00022692"/>
    </source>
</evidence>
<keyword evidence="11" id="KW-1133">Transmembrane helix</keyword>
<comment type="cofactor">
    <cofactor evidence="16">
        <name>FMN</name>
        <dbReference type="ChEBI" id="CHEBI:58210"/>
    </cofactor>
    <text evidence="16">Binds 1 FMN per subunit.</text>
</comment>
<dbReference type="FunFam" id="3.20.20.70:FF:000066">
    <property type="entry name" value="Dihydroorotate dehydrogenase (quinone), mitochondrial"/>
    <property type="match status" value="1"/>
</dbReference>
<evidence type="ECO:0000256" key="14">
    <source>
        <dbReference type="ARBA" id="ARBA00023136"/>
    </source>
</evidence>
<dbReference type="PANTHER" id="PTHR48109">
    <property type="entry name" value="DIHYDROOROTATE DEHYDROGENASE (QUINONE), MITOCHONDRIAL-RELATED"/>
    <property type="match status" value="1"/>
</dbReference>
<dbReference type="NCBIfam" id="TIGR01036">
    <property type="entry name" value="pyrD_sub2"/>
    <property type="match status" value="1"/>
</dbReference>
<dbReference type="GO" id="GO:0005743">
    <property type="term" value="C:mitochondrial inner membrane"/>
    <property type="evidence" value="ECO:0007669"/>
    <property type="project" value="UniProtKB-SubCell"/>
</dbReference>
<dbReference type="Pfam" id="PF01180">
    <property type="entry name" value="DHO_dh"/>
    <property type="match status" value="1"/>
</dbReference>
<keyword evidence="9 16" id="KW-0999">Mitochondrion inner membrane</keyword>
<keyword evidence="14" id="KW-0472">Membrane</keyword>
<organism evidence="18 19">
    <name type="scientific">Megalurothrips usitatus</name>
    <name type="common">bean blossom thrips</name>
    <dbReference type="NCBI Taxonomy" id="439358"/>
    <lineage>
        <taxon>Eukaryota</taxon>
        <taxon>Metazoa</taxon>
        <taxon>Ecdysozoa</taxon>
        <taxon>Arthropoda</taxon>
        <taxon>Hexapoda</taxon>
        <taxon>Insecta</taxon>
        <taxon>Pterygota</taxon>
        <taxon>Neoptera</taxon>
        <taxon>Paraneoptera</taxon>
        <taxon>Thysanoptera</taxon>
        <taxon>Terebrantia</taxon>
        <taxon>Thripoidea</taxon>
        <taxon>Thripidae</taxon>
        <taxon>Megalurothrips</taxon>
    </lineage>
</organism>
<dbReference type="NCBIfam" id="NF003645">
    <property type="entry name" value="PRK05286.1-2"/>
    <property type="match status" value="1"/>
</dbReference>
<proteinExistence type="inferred from homology"/>
<dbReference type="EMBL" id="JAPTSV010000001">
    <property type="protein sequence ID" value="KAJ1531505.1"/>
    <property type="molecule type" value="Genomic_DNA"/>
</dbReference>
<comment type="pathway">
    <text evidence="2 16">Pyrimidine metabolism; UMP biosynthesis via de novo pathway; orotate from (S)-dihydroorotate (quinone route): step 1/1.</text>
</comment>
<keyword evidence="19" id="KW-1185">Reference proteome</keyword>
<keyword evidence="13 16" id="KW-0496">Mitochondrion</keyword>
<evidence type="ECO:0000256" key="10">
    <source>
        <dbReference type="ARBA" id="ARBA00022946"/>
    </source>
</evidence>
<dbReference type="NCBIfam" id="NF003652">
    <property type="entry name" value="PRK05286.2-5"/>
    <property type="match status" value="1"/>
</dbReference>